<accession>A0AB39KW12</accession>
<feature type="signal peptide" evidence="1">
    <location>
        <begin position="1"/>
        <end position="28"/>
    </location>
</feature>
<dbReference type="RefSeq" id="WP_369061145.1">
    <property type="nucleotide sequence ID" value="NZ_CP158375.1"/>
</dbReference>
<evidence type="ECO:0008006" key="3">
    <source>
        <dbReference type="Google" id="ProtNLM"/>
    </source>
</evidence>
<dbReference type="EMBL" id="CP158375">
    <property type="protein sequence ID" value="XDO97737.1"/>
    <property type="molecule type" value="Genomic_DNA"/>
</dbReference>
<evidence type="ECO:0000313" key="2">
    <source>
        <dbReference type="EMBL" id="XDO97737.1"/>
    </source>
</evidence>
<gene>
    <name evidence="2" type="ORF">ABOZ73_04780</name>
</gene>
<protein>
    <recommendedName>
        <fullName evidence="3">17 kDa surface antigen</fullName>
    </recommendedName>
</protein>
<reference evidence="2" key="1">
    <citation type="submission" date="2024-06" db="EMBL/GenBank/DDBJ databases">
        <title>Caulobacter inopinatus, sp. nov.</title>
        <authorList>
            <person name="Donachie S.P."/>
        </authorList>
    </citation>
    <scope>NUCLEOTIDE SEQUENCE</scope>
    <source>
        <strain evidence="2">73W</strain>
    </source>
</reference>
<evidence type="ECO:0000256" key="1">
    <source>
        <dbReference type="SAM" id="SignalP"/>
    </source>
</evidence>
<dbReference type="AlphaFoldDB" id="A0AB39KW12"/>
<sequence>MKPTKFTKIALAATLAGAVALPASGALAASRKTENALLGAVIGGVAGGVIGDGKGSSVALGAVAGAAIGAATTKDKRRYSNRSYNRSYQARPAYNGYAYRNSDRRDRGYYNAGYRQAQRDYDRYGYYR</sequence>
<proteinExistence type="predicted"/>
<name>A0AB39KW12_9CAUL</name>
<feature type="chain" id="PRO_5044345114" description="17 kDa surface antigen" evidence="1">
    <location>
        <begin position="29"/>
        <end position="128"/>
    </location>
</feature>
<keyword evidence="1" id="KW-0732">Signal</keyword>
<organism evidence="2">
    <name type="scientific">Caulobacter sp. 73W</name>
    <dbReference type="NCBI Taxonomy" id="3161137"/>
    <lineage>
        <taxon>Bacteria</taxon>
        <taxon>Pseudomonadati</taxon>
        <taxon>Pseudomonadota</taxon>
        <taxon>Alphaproteobacteria</taxon>
        <taxon>Caulobacterales</taxon>
        <taxon>Caulobacteraceae</taxon>
        <taxon>Caulobacter</taxon>
    </lineage>
</organism>